<dbReference type="SUPFAM" id="SSF56219">
    <property type="entry name" value="DNase I-like"/>
    <property type="match status" value="1"/>
</dbReference>
<keyword evidence="3" id="KW-0378">Hydrolase</keyword>
<feature type="transmembrane region" description="Helical" evidence="1">
    <location>
        <begin position="74"/>
        <end position="97"/>
    </location>
</feature>
<proteinExistence type="predicted"/>
<keyword evidence="1" id="KW-1133">Transmembrane helix</keyword>
<dbReference type="InterPro" id="IPR005135">
    <property type="entry name" value="Endo/exonuclease/phosphatase"/>
</dbReference>
<gene>
    <name evidence="3" type="ORF">GGQ54_001204</name>
</gene>
<dbReference type="Gene3D" id="3.60.10.10">
    <property type="entry name" value="Endonuclease/exonuclease/phosphatase"/>
    <property type="match status" value="1"/>
</dbReference>
<dbReference type="Pfam" id="PF03372">
    <property type="entry name" value="Exo_endo_phos"/>
    <property type="match status" value="1"/>
</dbReference>
<dbReference type="EMBL" id="JACBZS010000001">
    <property type="protein sequence ID" value="NYI70644.1"/>
    <property type="molecule type" value="Genomic_DNA"/>
</dbReference>
<keyword evidence="3" id="KW-0255">Endonuclease</keyword>
<dbReference type="RefSeq" id="WP_179444577.1">
    <property type="nucleotide sequence ID" value="NZ_JACBZS010000001.1"/>
</dbReference>
<comment type="caution">
    <text evidence="3">The sequence shown here is derived from an EMBL/GenBank/DDBJ whole genome shotgun (WGS) entry which is preliminary data.</text>
</comment>
<dbReference type="Proteomes" id="UP000527616">
    <property type="component" value="Unassembled WGS sequence"/>
</dbReference>
<accession>A0A7Z0D8D4</accession>
<feature type="transmembrane region" description="Helical" evidence="1">
    <location>
        <begin position="40"/>
        <end position="62"/>
    </location>
</feature>
<evidence type="ECO:0000256" key="1">
    <source>
        <dbReference type="SAM" id="Phobius"/>
    </source>
</evidence>
<dbReference type="GO" id="GO:0004527">
    <property type="term" value="F:exonuclease activity"/>
    <property type="evidence" value="ECO:0007669"/>
    <property type="project" value="UniProtKB-KW"/>
</dbReference>
<protein>
    <submittedName>
        <fullName evidence="3">Endonuclease/exonuclease/phosphatase (EEP) superfamily protein YafD</fullName>
    </submittedName>
</protein>
<dbReference type="AlphaFoldDB" id="A0A7Z0D8D4"/>
<evidence type="ECO:0000259" key="2">
    <source>
        <dbReference type="Pfam" id="PF03372"/>
    </source>
</evidence>
<evidence type="ECO:0000313" key="3">
    <source>
        <dbReference type="EMBL" id="NYI70644.1"/>
    </source>
</evidence>
<feature type="domain" description="Endonuclease/exonuclease/phosphatase" evidence="2">
    <location>
        <begin position="124"/>
        <end position="311"/>
    </location>
</feature>
<keyword evidence="4" id="KW-1185">Reference proteome</keyword>
<evidence type="ECO:0000313" key="4">
    <source>
        <dbReference type="Proteomes" id="UP000527616"/>
    </source>
</evidence>
<sequence>MARSPRGAGWVAAATVIALPGALALVLQLAPGLQQAARPLALVSAFVPYGVLAWAAALLVLLIGLLRARRRAPVAAMAAGVAAALALQLLPLAPAVLPTAERRPVALRAATLNATRGWADPAGAARALGEADVAVITEATPEFVGALGELLPEHRYRLGEGAEGATGTVIISRWPLRELAAERLTFEQRVGEITLPGGDKIIVAGIHSANPMGTVDAWTSDAAAVRAMVRPWLGARLIMLGDFNATPSQYPMQRLYSDGLTDGVADAGAGWLATFPAMGPVPPLLRLDHVLTGPGLRTLRVETRQVTDADHLAVYAEIG</sequence>
<dbReference type="InterPro" id="IPR036691">
    <property type="entry name" value="Endo/exonu/phosph_ase_sf"/>
</dbReference>
<keyword evidence="3" id="KW-0540">Nuclease</keyword>
<reference evidence="3 4" key="1">
    <citation type="submission" date="2020-07" db="EMBL/GenBank/DDBJ databases">
        <title>Sequencing the genomes of 1000 actinobacteria strains.</title>
        <authorList>
            <person name="Klenk H.-P."/>
        </authorList>
    </citation>
    <scope>NUCLEOTIDE SEQUENCE [LARGE SCALE GENOMIC DNA]</scope>
    <source>
        <strain evidence="3 4">DSM 103164</strain>
    </source>
</reference>
<keyword evidence="3" id="KW-0269">Exonuclease</keyword>
<organism evidence="3 4">
    <name type="scientific">Naumannella cuiyingiana</name>
    <dbReference type="NCBI Taxonomy" id="1347891"/>
    <lineage>
        <taxon>Bacteria</taxon>
        <taxon>Bacillati</taxon>
        <taxon>Actinomycetota</taxon>
        <taxon>Actinomycetes</taxon>
        <taxon>Propionibacteriales</taxon>
        <taxon>Propionibacteriaceae</taxon>
        <taxon>Naumannella</taxon>
    </lineage>
</organism>
<keyword evidence="1" id="KW-0472">Membrane</keyword>
<dbReference type="GO" id="GO:0004519">
    <property type="term" value="F:endonuclease activity"/>
    <property type="evidence" value="ECO:0007669"/>
    <property type="project" value="UniProtKB-KW"/>
</dbReference>
<keyword evidence="1" id="KW-0812">Transmembrane</keyword>
<name>A0A7Z0D8D4_9ACTN</name>